<reference evidence="3" key="1">
    <citation type="journal article" date="2019" name="Int. J. Syst. Evol. Microbiol.">
        <title>The Global Catalogue of Microorganisms (GCM) 10K type strain sequencing project: providing services to taxonomists for standard genome sequencing and annotation.</title>
        <authorList>
            <consortium name="The Broad Institute Genomics Platform"/>
            <consortium name="The Broad Institute Genome Sequencing Center for Infectious Disease"/>
            <person name="Wu L."/>
            <person name="Ma J."/>
        </authorList>
    </citation>
    <scope>NUCLEOTIDE SEQUENCE [LARGE SCALE GENOMIC DNA]</scope>
    <source>
        <strain evidence="3">JCM 10367</strain>
    </source>
</reference>
<sequence length="65" mass="7308">MTDSWDDDVAAVTEALEKNPPELHPLPALKKAKPPVPGHENCTHRNTQNAVVRCRQRRKRKGGEL</sequence>
<gene>
    <name evidence="2" type="ORF">GCM10009535_59010</name>
</gene>
<accession>A0ABP3T2H6</accession>
<dbReference type="EMBL" id="BAAAGU010000103">
    <property type="protein sequence ID" value="GAA0671502.1"/>
    <property type="molecule type" value="Genomic_DNA"/>
</dbReference>
<organism evidence="2 3">
    <name type="scientific">Streptomyces thermocarboxydovorans</name>
    <dbReference type="NCBI Taxonomy" id="59298"/>
    <lineage>
        <taxon>Bacteria</taxon>
        <taxon>Bacillati</taxon>
        <taxon>Actinomycetota</taxon>
        <taxon>Actinomycetes</taxon>
        <taxon>Kitasatosporales</taxon>
        <taxon>Streptomycetaceae</taxon>
        <taxon>Streptomyces</taxon>
    </lineage>
</organism>
<evidence type="ECO:0000313" key="3">
    <source>
        <dbReference type="Proteomes" id="UP001500724"/>
    </source>
</evidence>
<evidence type="ECO:0000313" key="2">
    <source>
        <dbReference type="EMBL" id="GAA0671502.1"/>
    </source>
</evidence>
<proteinExistence type="predicted"/>
<dbReference type="Proteomes" id="UP001500724">
    <property type="component" value="Unassembled WGS sequence"/>
</dbReference>
<comment type="caution">
    <text evidence="2">The sequence shown here is derived from an EMBL/GenBank/DDBJ whole genome shotgun (WGS) entry which is preliminary data.</text>
</comment>
<feature type="region of interest" description="Disordered" evidence="1">
    <location>
        <begin position="16"/>
        <end position="65"/>
    </location>
</feature>
<name>A0ABP3T2H6_9ACTN</name>
<keyword evidence="3" id="KW-1185">Reference proteome</keyword>
<protein>
    <submittedName>
        <fullName evidence="2">Uncharacterized protein</fullName>
    </submittedName>
</protein>
<feature type="compositionally biased region" description="Basic residues" evidence="1">
    <location>
        <begin position="54"/>
        <end position="65"/>
    </location>
</feature>
<evidence type="ECO:0000256" key="1">
    <source>
        <dbReference type="SAM" id="MobiDB-lite"/>
    </source>
</evidence>